<gene>
    <name evidence="6" type="ORF">CAL65_18110</name>
</gene>
<evidence type="ECO:0000313" key="6">
    <source>
        <dbReference type="EMBL" id="RFA33084.1"/>
    </source>
</evidence>
<dbReference type="GO" id="GO:0000271">
    <property type="term" value="P:polysaccharide biosynthetic process"/>
    <property type="evidence" value="ECO:0007669"/>
    <property type="project" value="TreeGrafter"/>
</dbReference>
<comment type="caution">
    <text evidence="6">The sequence shown here is derived from an EMBL/GenBank/DDBJ whole genome shotgun (WGS) entry which is preliminary data.</text>
</comment>
<evidence type="ECO:0000256" key="1">
    <source>
        <dbReference type="ARBA" id="ARBA00022898"/>
    </source>
</evidence>
<comment type="similarity">
    <text evidence="2 5">Belongs to the DegT/DnrJ/EryC1 family.</text>
</comment>
<proteinExistence type="inferred from homology"/>
<dbReference type="Gene3D" id="3.90.1150.10">
    <property type="entry name" value="Aspartate Aminotransferase, domain 1"/>
    <property type="match status" value="1"/>
</dbReference>
<keyword evidence="1 4" id="KW-0663">Pyridoxal phosphate</keyword>
<dbReference type="GO" id="GO:0030170">
    <property type="term" value="F:pyridoxal phosphate binding"/>
    <property type="evidence" value="ECO:0007669"/>
    <property type="project" value="UniProtKB-ARBA"/>
</dbReference>
<feature type="active site" description="Proton acceptor" evidence="3">
    <location>
        <position position="191"/>
    </location>
</feature>
<reference evidence="7" key="1">
    <citation type="submission" date="2017-05" db="EMBL/GenBank/DDBJ databases">
        <authorList>
            <person name="Sharma S."/>
            <person name="Sidhu C."/>
            <person name="Pinnaka A.K."/>
        </authorList>
    </citation>
    <scope>NUCLEOTIDE SEQUENCE [LARGE SCALE GENOMIC DNA]</scope>
    <source>
        <strain evidence="7">AK93</strain>
    </source>
</reference>
<dbReference type="SUPFAM" id="SSF53383">
    <property type="entry name" value="PLP-dependent transferases"/>
    <property type="match status" value="1"/>
</dbReference>
<dbReference type="GO" id="GO:0008483">
    <property type="term" value="F:transaminase activity"/>
    <property type="evidence" value="ECO:0007669"/>
    <property type="project" value="TreeGrafter"/>
</dbReference>
<sequence length="383" mass="41505">MSAISNSIPIYDPSAQDRPLANALQDAIMRVLHSGAYVLGQEVAAFEDAIASYLGVRHAIGVNSGTDALIIGLAALDVGPGDEVITSPFTFFGTAEAISRLGAEPRFVDIDPTTFNLDVGQVEAAINERTRCLLPVHLYGQAVDMSALKTIAARHGLSIVEDVAQAFGCSHNGARLGSLGDIGAFSFYPTKNLGGFGDGGMITTQRDDLADRCRRLRDHANRGGGLHDEIGFNSRLDAMQAALLRVKLPHIEEWNDLRRKVAARYSSWLQHEPGLRLPYAATAESHVFHQYTVRVGYGHRDSVIQTLRKAGINAGIYYPLPLHRQPPYRHQRATLPAAEAAADEVLSLPIWPNMPEATQERVVRTLTEALDRVELSAGQAAAS</sequence>
<dbReference type="EMBL" id="NFZW01000023">
    <property type="protein sequence ID" value="RFA33084.1"/>
    <property type="molecule type" value="Genomic_DNA"/>
</dbReference>
<dbReference type="CDD" id="cd00616">
    <property type="entry name" value="AHBA_syn"/>
    <property type="match status" value="1"/>
</dbReference>
<dbReference type="RefSeq" id="WP_116303598.1">
    <property type="nucleotide sequence ID" value="NZ_NFZV01000024.1"/>
</dbReference>
<keyword evidence="7" id="KW-1185">Reference proteome</keyword>
<evidence type="ECO:0000256" key="2">
    <source>
        <dbReference type="ARBA" id="ARBA00037999"/>
    </source>
</evidence>
<dbReference type="AlphaFoldDB" id="A0A3E0WJG4"/>
<dbReference type="OrthoDB" id="9804264at2"/>
<evidence type="ECO:0000313" key="7">
    <source>
        <dbReference type="Proteomes" id="UP000256763"/>
    </source>
</evidence>
<dbReference type="FunFam" id="3.40.640.10:FF:000089">
    <property type="entry name" value="Aminotransferase, DegT/DnrJ/EryC1/StrS family"/>
    <property type="match status" value="1"/>
</dbReference>
<dbReference type="InterPro" id="IPR015424">
    <property type="entry name" value="PyrdxlP-dep_Trfase"/>
</dbReference>
<dbReference type="PANTHER" id="PTHR30244:SF36">
    <property type="entry name" value="3-OXO-GLUCOSE-6-PHOSPHATE:GLUTAMATE AMINOTRANSFERASE"/>
    <property type="match status" value="1"/>
</dbReference>
<protein>
    <submittedName>
        <fullName evidence="6">Erythromycin biosynthesis sensory transduction protein eryC1</fullName>
    </submittedName>
</protein>
<dbReference type="Proteomes" id="UP000256763">
    <property type="component" value="Unassembled WGS sequence"/>
</dbReference>
<dbReference type="PANTHER" id="PTHR30244">
    <property type="entry name" value="TRANSAMINASE"/>
    <property type="match status" value="1"/>
</dbReference>
<evidence type="ECO:0000256" key="5">
    <source>
        <dbReference type="RuleBase" id="RU004508"/>
    </source>
</evidence>
<dbReference type="InterPro" id="IPR015421">
    <property type="entry name" value="PyrdxlP-dep_Trfase_major"/>
</dbReference>
<evidence type="ECO:0000256" key="4">
    <source>
        <dbReference type="PIRSR" id="PIRSR000390-2"/>
    </source>
</evidence>
<dbReference type="PIRSF" id="PIRSF000390">
    <property type="entry name" value="PLP_StrS"/>
    <property type="match status" value="1"/>
</dbReference>
<accession>A0A3E0WJG4</accession>
<name>A0A3E0WJG4_9GAMM</name>
<organism evidence="6 7">
    <name type="scientific">Alkalilimnicola ehrlichii</name>
    <dbReference type="NCBI Taxonomy" id="351052"/>
    <lineage>
        <taxon>Bacteria</taxon>
        <taxon>Pseudomonadati</taxon>
        <taxon>Pseudomonadota</taxon>
        <taxon>Gammaproteobacteria</taxon>
        <taxon>Chromatiales</taxon>
        <taxon>Ectothiorhodospiraceae</taxon>
        <taxon>Alkalilimnicola</taxon>
    </lineage>
</organism>
<dbReference type="InterPro" id="IPR000653">
    <property type="entry name" value="DegT/StrS_aminotransferase"/>
</dbReference>
<evidence type="ECO:0000256" key="3">
    <source>
        <dbReference type="PIRSR" id="PIRSR000390-1"/>
    </source>
</evidence>
<dbReference type="Gene3D" id="3.40.640.10">
    <property type="entry name" value="Type I PLP-dependent aspartate aminotransferase-like (Major domain)"/>
    <property type="match status" value="1"/>
</dbReference>
<feature type="modified residue" description="N6-(pyridoxal phosphate)lysine" evidence="4">
    <location>
        <position position="191"/>
    </location>
</feature>
<dbReference type="InterPro" id="IPR015422">
    <property type="entry name" value="PyrdxlP-dep_Trfase_small"/>
</dbReference>
<dbReference type="Pfam" id="PF01041">
    <property type="entry name" value="DegT_DnrJ_EryC1"/>
    <property type="match status" value="1"/>
</dbReference>